<feature type="transmembrane region" description="Helical" evidence="1">
    <location>
        <begin position="276"/>
        <end position="296"/>
    </location>
</feature>
<feature type="transmembrane region" description="Helical" evidence="1">
    <location>
        <begin position="107"/>
        <end position="128"/>
    </location>
</feature>
<feature type="transmembrane region" description="Helical" evidence="1">
    <location>
        <begin position="367"/>
        <end position="397"/>
    </location>
</feature>
<dbReference type="STRING" id="1177755.A7A08_02598"/>
<accession>A0A1E2RWG9</accession>
<gene>
    <name evidence="2" type="ORF">A7A08_02598</name>
</gene>
<proteinExistence type="predicted"/>
<reference evidence="2 3" key="1">
    <citation type="submission" date="2016-07" db="EMBL/GenBank/DDBJ databases">
        <title>Draft genome sequence of Methyloligella halotolerans C2T (VKM B-2706T=CCUG 61687T=DSM 25045T), a halotolerant polyhydroxybutyrate accumulating methylotroph.</title>
        <authorList>
            <person name="Vasilenko O.V."/>
            <person name="Doronina N.V."/>
            <person name="Poroshina M.N."/>
            <person name="Tarlachkov S.V."/>
            <person name="Trotsenko Y.A."/>
        </authorList>
    </citation>
    <scope>NUCLEOTIDE SEQUENCE [LARGE SCALE GENOMIC DNA]</scope>
    <source>
        <strain evidence="2 3">VKM B-2706</strain>
    </source>
</reference>
<evidence type="ECO:0000256" key="1">
    <source>
        <dbReference type="SAM" id="Phobius"/>
    </source>
</evidence>
<dbReference type="EMBL" id="MASI01000007">
    <property type="protein sequence ID" value="ODA66475.1"/>
    <property type="molecule type" value="Genomic_DNA"/>
</dbReference>
<name>A0A1E2RWG9_9HYPH</name>
<feature type="transmembrane region" description="Helical" evidence="1">
    <location>
        <begin position="220"/>
        <end position="242"/>
    </location>
</feature>
<evidence type="ECO:0000313" key="2">
    <source>
        <dbReference type="EMBL" id="ODA66475.1"/>
    </source>
</evidence>
<dbReference type="RefSeq" id="WP_069095774.1">
    <property type="nucleotide sequence ID" value="NZ_MASI01000007.1"/>
</dbReference>
<dbReference type="OrthoDB" id="7193381at2"/>
<sequence length="673" mass="72753">MSVSHESGWVRPCSEGRRTVCQGSIPVWLTAGLLGIVALGVVLLTHPYAGIRYDARLYVGSVLAQMDPLGVGRDFIFAQDGQFGFTVFPAYLRLLVESFGVGVGAKLASLIGLVVWLGGLIGFASGFAPGRLRWLVVIFAVVLPGAYGGWPIFYAGESMAVPRVYAEAMMLMSFGLVLRKRFFWALAPLLIAAMFHPLMALPGFAIWGSLLLFDPRYRPLSISASCAVVAIGVGLVLLGAFLQLPLLDRLFVRLDPAHHAIVVARTPYLFPSKWPAIAWAPLLVQGATIGVAISCLRERVRPFLVAVLAVAVAGLAVALLAGDLFGSLLVLQLQLWRVSWIFGLVAAAALGLLVIRLWQEGDSGRLALAFLVFAWLSIGEGWLGPLAALLALGFVRAKWPREEPLARRFSILAWAIVGTYGAAMWLLKTYAAADYAMQVPEGGVAPLSVLNAAHALTLPLCILAVAWVVVQGRERSAIPLAVAAAVMIAAGILLWDARPQWHREMEAQNGSAALRAMLASRPGEVLWLDGPFETWSHAQRPNWATSMQGAGGVFSPALATQWDRRVRLLIDLGLADARIRVPLEPGDADIKDFMPWREVSVSALTRLCETEDAPSWIIVPAKKVEKAGLSDPRWHLRHWDAPAAKFTYALDGTTVGAVAHRRYAVIACAGKRS</sequence>
<dbReference type="Proteomes" id="UP000095087">
    <property type="component" value="Unassembled WGS sequence"/>
</dbReference>
<feature type="transmembrane region" description="Helical" evidence="1">
    <location>
        <begin position="134"/>
        <end position="153"/>
    </location>
</feature>
<keyword evidence="1" id="KW-1133">Transmembrane helix</keyword>
<feature type="transmembrane region" description="Helical" evidence="1">
    <location>
        <begin position="25"/>
        <end position="44"/>
    </location>
</feature>
<dbReference type="AlphaFoldDB" id="A0A1E2RWG9"/>
<protein>
    <submittedName>
        <fullName evidence="2">Uncharacterized protein</fullName>
    </submittedName>
</protein>
<keyword evidence="1" id="KW-0472">Membrane</keyword>
<organism evidence="2 3">
    <name type="scientific">Methyloligella halotolerans</name>
    <dbReference type="NCBI Taxonomy" id="1177755"/>
    <lineage>
        <taxon>Bacteria</taxon>
        <taxon>Pseudomonadati</taxon>
        <taxon>Pseudomonadota</taxon>
        <taxon>Alphaproteobacteria</taxon>
        <taxon>Hyphomicrobiales</taxon>
        <taxon>Hyphomicrobiaceae</taxon>
        <taxon>Methyloligella</taxon>
    </lineage>
</organism>
<evidence type="ECO:0000313" key="3">
    <source>
        <dbReference type="Proteomes" id="UP000095087"/>
    </source>
</evidence>
<keyword evidence="3" id="KW-1185">Reference proteome</keyword>
<feature type="transmembrane region" description="Helical" evidence="1">
    <location>
        <begin position="476"/>
        <end position="495"/>
    </location>
</feature>
<feature type="transmembrane region" description="Helical" evidence="1">
    <location>
        <begin position="184"/>
        <end position="213"/>
    </location>
</feature>
<feature type="transmembrane region" description="Helical" evidence="1">
    <location>
        <begin position="409"/>
        <end position="427"/>
    </location>
</feature>
<feature type="transmembrane region" description="Helical" evidence="1">
    <location>
        <begin position="448"/>
        <end position="470"/>
    </location>
</feature>
<feature type="transmembrane region" description="Helical" evidence="1">
    <location>
        <begin position="334"/>
        <end position="355"/>
    </location>
</feature>
<feature type="transmembrane region" description="Helical" evidence="1">
    <location>
        <begin position="303"/>
        <end position="322"/>
    </location>
</feature>
<keyword evidence="1" id="KW-0812">Transmembrane</keyword>
<comment type="caution">
    <text evidence="2">The sequence shown here is derived from an EMBL/GenBank/DDBJ whole genome shotgun (WGS) entry which is preliminary data.</text>
</comment>